<comment type="catalytic activity">
    <reaction evidence="45">
        <text>1,3-di-(9Z-octadecenoyl)-glycerol + H2O = 1-(9Z-octadecenoyl)-glycerol + (9Z)-octadecenoate + H(+)</text>
        <dbReference type="Rhea" id="RHEA:39939"/>
        <dbReference type="ChEBI" id="CHEBI:15377"/>
        <dbReference type="ChEBI" id="CHEBI:15378"/>
        <dbReference type="ChEBI" id="CHEBI:30823"/>
        <dbReference type="ChEBI" id="CHEBI:75342"/>
        <dbReference type="ChEBI" id="CHEBI:75735"/>
    </reaction>
    <physiologicalReaction direction="left-to-right" evidence="45">
        <dbReference type="Rhea" id="RHEA:39940"/>
    </physiologicalReaction>
</comment>
<evidence type="ECO:0000256" key="11">
    <source>
        <dbReference type="ARBA" id="ARBA00022801"/>
    </source>
</evidence>
<evidence type="ECO:0000256" key="35">
    <source>
        <dbReference type="ARBA" id="ARBA00048374"/>
    </source>
</evidence>
<evidence type="ECO:0000256" key="30">
    <source>
        <dbReference type="ARBA" id="ARBA00048015"/>
    </source>
</evidence>
<gene>
    <name evidence="48" type="ORF">ALC53_06653</name>
</gene>
<evidence type="ECO:0000256" key="2">
    <source>
        <dbReference type="ARBA" id="ARBA00009979"/>
    </source>
</evidence>
<dbReference type="InterPro" id="IPR035547">
    <property type="entry name" value="Phospholipase_B"/>
</dbReference>
<dbReference type="EC" id="3.1.1.4" evidence="4"/>
<sequence length="687" mass="78267">MAVCTAGERLSTCLLLLVVVVVVTSLRLRALCSELLSAWSVYFRREDTRASDSVHDLHERKGGSNRERARAPHRHTAHRVMIVMIADRDRRSEPSERSEQAKRLAKQRAATRSGKSKRLSAAYLPTREMLNSASFVAPSRFFDTARNLIRTGYKKNKVCHKVAILEHNIQKRRTLSSLDRIILCESANWLDFYISLSELKNSWSGIDKLVTVLEYSNDISLQQIAQFPSLCISSEEDELFGAQNETLFCRNIFIVFAKNYLPLYVKFPIIYCIIYQEALADKIIKFSIAMETIIMFIQLFLRRTGMEEKYLQIARRANKMQKNIPNYVPFPCNVTDSRSPEVPESVHKLRPGDIDVIAAMGDSLTAGAGIFADSVLQVAIENRGVTATGGGQGTWREYLTLPNIIKEFNPNLIGFALGDSLTTDKASQLNIAESGAESADMIYMAEMLIKKIKNDPRINMQKHWKLISLMIGANDFCSEMCWISSPWSILENHKIELLQVLRILRDNLPRTFVALIPPPHLKNLVDTRKGRPSFKCFITTEIECSCLFGLAFQRYKSIYYDIMRQWQMLDMEIADYPEFQRNDFVVVAQPILMNISIPLASDGYSDMTYLSSDCFHISQKTNARFANGLWNNLLETVGAKSMTWSELFHKFYCPTLERPYLATALNSKQQFITTITTSAFKTRNIGT</sequence>
<evidence type="ECO:0000256" key="20">
    <source>
        <dbReference type="ARBA" id="ARBA00029723"/>
    </source>
</evidence>
<evidence type="ECO:0000256" key="3">
    <source>
        <dbReference type="ARBA" id="ARBA00013274"/>
    </source>
</evidence>
<dbReference type="SUPFAM" id="SSF52266">
    <property type="entry name" value="SGNH hydrolase"/>
    <property type="match status" value="1"/>
</dbReference>
<keyword evidence="9" id="KW-0732">Signal</keyword>
<dbReference type="PANTHER" id="PTHR21325">
    <property type="entry name" value="PHOSPHOLIPASE B, PLB1"/>
    <property type="match status" value="1"/>
</dbReference>
<comment type="catalytic activity">
    <reaction evidence="19">
        <text>a 1,2-diacyl-sn-glycero-3-phosphocholine + H2O = a 1-acyl-sn-glycero-3-phosphocholine + a fatty acid + H(+)</text>
        <dbReference type="Rhea" id="RHEA:15801"/>
        <dbReference type="ChEBI" id="CHEBI:15377"/>
        <dbReference type="ChEBI" id="CHEBI:15378"/>
        <dbReference type="ChEBI" id="CHEBI:28868"/>
        <dbReference type="ChEBI" id="CHEBI:57643"/>
        <dbReference type="ChEBI" id="CHEBI:58168"/>
        <dbReference type="EC" id="3.1.1.4"/>
    </reaction>
    <physiologicalReaction direction="left-to-right" evidence="19">
        <dbReference type="Rhea" id="RHEA:15802"/>
    </physiologicalReaction>
</comment>
<evidence type="ECO:0000256" key="10">
    <source>
        <dbReference type="ARBA" id="ARBA00022737"/>
    </source>
</evidence>
<dbReference type="PANTHER" id="PTHR21325:SF31">
    <property type="entry name" value="GH22081P-RELATED"/>
    <property type="match status" value="1"/>
</dbReference>
<comment type="catalytic activity">
    <reaction evidence="43">
        <text>1-hexadecanoyl-2-(9Z)-octadecenoyl-3-octadecanoyl-sn-glycerol + H2O = 1-hexadecanoyl-3-octadecanoyl-sn-glycerol + (9Z)-octadecenoate + H(+)</text>
        <dbReference type="Rhea" id="RHEA:41103"/>
        <dbReference type="ChEBI" id="CHEBI:15377"/>
        <dbReference type="ChEBI" id="CHEBI:15378"/>
        <dbReference type="ChEBI" id="CHEBI:30823"/>
        <dbReference type="ChEBI" id="CHEBI:77623"/>
        <dbReference type="ChEBI" id="CHEBI:77624"/>
    </reaction>
    <physiologicalReaction direction="left-to-right" evidence="43">
        <dbReference type="Rhea" id="RHEA:41104"/>
    </physiologicalReaction>
</comment>
<comment type="catalytic activity">
    <reaction evidence="30">
        <text>1-hexadecanoyl-2-(9Z-octadecenoyl)-sn-glycero-3-phospho-(1'-sn-glycerol) + H2O = 1-hexadecanoyl-sn-glycero-3-phospho-(1'-sn-glycerol) + (9Z)-octadecenoate + H(+)</text>
        <dbReference type="Rhea" id="RHEA:40919"/>
        <dbReference type="ChEBI" id="CHEBI:15377"/>
        <dbReference type="ChEBI" id="CHEBI:15378"/>
        <dbReference type="ChEBI" id="CHEBI:30823"/>
        <dbReference type="ChEBI" id="CHEBI:72841"/>
        <dbReference type="ChEBI" id="CHEBI:75158"/>
    </reaction>
    <physiologicalReaction direction="left-to-right" evidence="30">
        <dbReference type="Rhea" id="RHEA:40920"/>
    </physiologicalReaction>
</comment>
<evidence type="ECO:0000256" key="19">
    <source>
        <dbReference type="ARBA" id="ARBA00023422"/>
    </source>
</evidence>
<evidence type="ECO:0000256" key="42">
    <source>
        <dbReference type="ARBA" id="ARBA00048872"/>
    </source>
</evidence>
<comment type="catalytic activity">
    <reaction evidence="37">
        <text>a 1-acyl-sn-glycero-3-phosphocholine + H2O = sn-glycerol 3-phosphocholine + a fatty acid + H(+)</text>
        <dbReference type="Rhea" id="RHEA:15177"/>
        <dbReference type="ChEBI" id="CHEBI:15377"/>
        <dbReference type="ChEBI" id="CHEBI:15378"/>
        <dbReference type="ChEBI" id="CHEBI:16870"/>
        <dbReference type="ChEBI" id="CHEBI:28868"/>
        <dbReference type="ChEBI" id="CHEBI:58168"/>
        <dbReference type="EC" id="3.1.1.5"/>
    </reaction>
    <physiologicalReaction direction="left-to-right" evidence="37">
        <dbReference type="Rhea" id="RHEA:15178"/>
    </physiologicalReaction>
</comment>
<comment type="catalytic activity">
    <reaction evidence="31">
        <text>a 1-O-alkyl-2-acyl-sn-glycero-3-phosphocholine + H2O = a 1-O-alkyl-sn-glycero-3-phosphocholine + a fatty acid + H(+)</text>
        <dbReference type="Rhea" id="RHEA:36231"/>
        <dbReference type="ChEBI" id="CHEBI:15377"/>
        <dbReference type="ChEBI" id="CHEBI:15378"/>
        <dbReference type="ChEBI" id="CHEBI:28868"/>
        <dbReference type="ChEBI" id="CHEBI:30909"/>
        <dbReference type="ChEBI" id="CHEBI:36702"/>
        <dbReference type="EC" id="3.1.1.4"/>
    </reaction>
    <physiologicalReaction direction="left-to-right" evidence="31">
        <dbReference type="Rhea" id="RHEA:36232"/>
    </physiologicalReaction>
</comment>
<evidence type="ECO:0000256" key="28">
    <source>
        <dbReference type="ARBA" id="ARBA00047459"/>
    </source>
</evidence>
<evidence type="ECO:0000256" key="7">
    <source>
        <dbReference type="ARBA" id="ARBA00022475"/>
    </source>
</evidence>
<evidence type="ECO:0000256" key="36">
    <source>
        <dbReference type="ARBA" id="ARBA00048386"/>
    </source>
</evidence>
<evidence type="ECO:0000256" key="25">
    <source>
        <dbReference type="ARBA" id="ARBA00047324"/>
    </source>
</evidence>
<evidence type="ECO:0000256" key="9">
    <source>
        <dbReference type="ARBA" id="ARBA00022729"/>
    </source>
</evidence>
<keyword evidence="12" id="KW-1133">Transmembrane helix</keyword>
<reference evidence="48 49" key="1">
    <citation type="submission" date="2015-09" db="EMBL/GenBank/DDBJ databases">
        <title>Atta colombica WGS genome.</title>
        <authorList>
            <person name="Nygaard S."/>
            <person name="Hu H."/>
            <person name="Boomsma J."/>
            <person name="Zhang G."/>
        </authorList>
    </citation>
    <scope>NUCLEOTIDE SEQUENCE [LARGE SCALE GENOMIC DNA]</scope>
    <source>
        <strain evidence="48">Treedump-2</strain>
        <tissue evidence="48">Whole body</tissue>
    </source>
</reference>
<evidence type="ECO:0000256" key="4">
    <source>
        <dbReference type="ARBA" id="ARBA00013278"/>
    </source>
</evidence>
<evidence type="ECO:0000256" key="22">
    <source>
        <dbReference type="ARBA" id="ARBA00031485"/>
    </source>
</evidence>
<evidence type="ECO:0000256" key="26">
    <source>
        <dbReference type="ARBA" id="ARBA00047363"/>
    </source>
</evidence>
<evidence type="ECO:0000256" key="46">
    <source>
        <dbReference type="ARBA" id="ARBA00049461"/>
    </source>
</evidence>
<evidence type="ECO:0000256" key="21">
    <source>
        <dbReference type="ARBA" id="ARBA00031182"/>
    </source>
</evidence>
<keyword evidence="13" id="KW-0443">Lipid metabolism</keyword>
<evidence type="ECO:0000256" key="44">
    <source>
        <dbReference type="ARBA" id="ARBA00049363"/>
    </source>
</evidence>
<evidence type="ECO:0000256" key="45">
    <source>
        <dbReference type="ARBA" id="ARBA00049372"/>
    </source>
</evidence>
<comment type="catalytic activity">
    <reaction evidence="33">
        <text>1,2-dihexadecanoyl-sn-glycero-3-phosphocholine + H2O = 1-hexadecanoyl-sn-glycero-3-phosphocholine + hexadecanoate + H(+)</text>
        <dbReference type="Rhea" id="RHEA:41223"/>
        <dbReference type="ChEBI" id="CHEBI:7896"/>
        <dbReference type="ChEBI" id="CHEBI:15377"/>
        <dbReference type="ChEBI" id="CHEBI:15378"/>
        <dbReference type="ChEBI" id="CHEBI:72998"/>
        <dbReference type="ChEBI" id="CHEBI:72999"/>
    </reaction>
    <physiologicalReaction direction="left-to-right" evidence="33">
        <dbReference type="Rhea" id="RHEA:41224"/>
    </physiologicalReaction>
</comment>
<dbReference type="InterPro" id="IPR038885">
    <property type="entry name" value="PLB1"/>
</dbReference>
<dbReference type="InterPro" id="IPR036514">
    <property type="entry name" value="SGNH_hydro_sf"/>
</dbReference>
<dbReference type="GO" id="GO:0004623">
    <property type="term" value="F:phospholipase A2 activity"/>
    <property type="evidence" value="ECO:0007669"/>
    <property type="project" value="UniProtKB-EC"/>
</dbReference>
<comment type="catalytic activity">
    <reaction evidence="36">
        <text>1,2,3-tri-(9Z-octadecenoyl)-glycerol + H2O = di-(9Z)-octadecenoylglycerol + (9Z)-octadecenoate + H(+)</text>
        <dbReference type="Rhea" id="RHEA:38575"/>
        <dbReference type="ChEBI" id="CHEBI:15377"/>
        <dbReference type="ChEBI" id="CHEBI:15378"/>
        <dbReference type="ChEBI" id="CHEBI:30823"/>
        <dbReference type="ChEBI" id="CHEBI:53753"/>
        <dbReference type="ChEBI" id="CHEBI:75945"/>
    </reaction>
    <physiologicalReaction direction="left-to-right" evidence="36">
        <dbReference type="Rhea" id="RHEA:38576"/>
    </physiologicalReaction>
</comment>
<feature type="compositionally biased region" description="Basic and acidic residues" evidence="47">
    <location>
        <begin position="53"/>
        <end position="70"/>
    </location>
</feature>
<comment type="catalytic activity">
    <reaction evidence="41">
        <text>1,3-dihexadecanoyl-2-(9Z-octadecenoyl)glycerol + H2O = 1,3-dihexadecanoylglycerol + (9Z)-octadecenoate + H(+)</text>
        <dbReference type="Rhea" id="RHEA:40983"/>
        <dbReference type="ChEBI" id="CHEBI:15377"/>
        <dbReference type="ChEBI" id="CHEBI:15378"/>
        <dbReference type="ChEBI" id="CHEBI:30823"/>
        <dbReference type="ChEBI" id="CHEBI:75688"/>
        <dbReference type="ChEBI" id="CHEBI:77619"/>
    </reaction>
    <physiologicalReaction direction="left-to-right" evidence="41">
        <dbReference type="Rhea" id="RHEA:40984"/>
    </physiologicalReaction>
</comment>
<dbReference type="Proteomes" id="UP000078540">
    <property type="component" value="Unassembled WGS sequence"/>
</dbReference>
<keyword evidence="49" id="KW-1185">Reference proteome</keyword>
<dbReference type="GO" id="GO:0016324">
    <property type="term" value="C:apical plasma membrane"/>
    <property type="evidence" value="ECO:0007669"/>
    <property type="project" value="UniProtKB-SubCell"/>
</dbReference>
<evidence type="ECO:0000256" key="23">
    <source>
        <dbReference type="ARBA" id="ARBA00033022"/>
    </source>
</evidence>
<evidence type="ECO:0000256" key="12">
    <source>
        <dbReference type="ARBA" id="ARBA00022989"/>
    </source>
</evidence>
<evidence type="ECO:0000256" key="39">
    <source>
        <dbReference type="ARBA" id="ARBA00048656"/>
    </source>
</evidence>
<feature type="region of interest" description="Disordered" evidence="47">
    <location>
        <begin position="53"/>
        <end position="73"/>
    </location>
</feature>
<organism evidence="48 49">
    <name type="scientific">Atta colombica</name>
    <dbReference type="NCBI Taxonomy" id="520822"/>
    <lineage>
        <taxon>Eukaryota</taxon>
        <taxon>Metazoa</taxon>
        <taxon>Ecdysozoa</taxon>
        <taxon>Arthropoda</taxon>
        <taxon>Hexapoda</taxon>
        <taxon>Insecta</taxon>
        <taxon>Pterygota</taxon>
        <taxon>Neoptera</taxon>
        <taxon>Endopterygota</taxon>
        <taxon>Hymenoptera</taxon>
        <taxon>Apocrita</taxon>
        <taxon>Aculeata</taxon>
        <taxon>Formicoidea</taxon>
        <taxon>Formicidae</taxon>
        <taxon>Myrmicinae</taxon>
        <taxon>Atta</taxon>
    </lineage>
</organism>
<evidence type="ECO:0000256" key="16">
    <source>
        <dbReference type="ARBA" id="ARBA00023264"/>
    </source>
</evidence>
<evidence type="ECO:0000256" key="38">
    <source>
        <dbReference type="ARBA" id="ARBA00048613"/>
    </source>
</evidence>
<evidence type="ECO:0000256" key="1">
    <source>
        <dbReference type="ARBA" id="ARBA00004247"/>
    </source>
</evidence>
<evidence type="ECO:0000256" key="17">
    <source>
        <dbReference type="ARBA" id="ARBA00023369"/>
    </source>
</evidence>
<evidence type="ECO:0000256" key="43">
    <source>
        <dbReference type="ARBA" id="ARBA00048939"/>
    </source>
</evidence>
<comment type="catalytic activity">
    <reaction evidence="32">
        <text>1,2-di-(9Z-octadecenoyl)-sn-glycero-3-phosphocholine + H2O = 1-(9Z-octadecenoyl)-sn-glycero-3-phosphocholine + (9Z)-octadecenoate + H(+)</text>
        <dbReference type="Rhea" id="RHEA:40923"/>
        <dbReference type="ChEBI" id="CHEBI:15377"/>
        <dbReference type="ChEBI" id="CHEBI:15378"/>
        <dbReference type="ChEBI" id="CHEBI:28610"/>
        <dbReference type="ChEBI" id="CHEBI:30823"/>
        <dbReference type="ChEBI" id="CHEBI:74669"/>
    </reaction>
    <physiologicalReaction direction="left-to-right" evidence="32">
        <dbReference type="Rhea" id="RHEA:40924"/>
    </physiologicalReaction>
</comment>
<comment type="catalytic activity">
    <reaction evidence="35">
        <text>1-octadecanoyl-2-(9Z,12Z)-octadecadienoyl-sn-glycerol + H2O = 1-octadecanoyl-sn-glycerol + (9Z,12Z)-octadecadienoate + H(+)</text>
        <dbReference type="Rhea" id="RHEA:40927"/>
        <dbReference type="ChEBI" id="CHEBI:15377"/>
        <dbReference type="ChEBI" id="CHEBI:15378"/>
        <dbReference type="ChEBI" id="CHEBI:30245"/>
        <dbReference type="ChEBI" id="CHEBI:75550"/>
        <dbReference type="ChEBI" id="CHEBI:77097"/>
    </reaction>
    <physiologicalReaction direction="left-to-right" evidence="35">
        <dbReference type="Rhea" id="RHEA:40928"/>
    </physiologicalReaction>
</comment>
<comment type="function">
    <text evidence="24">Calcium-independent membrane-associated phospholipase that catalyzes complete diacylation of phospholipids by hydrolyzing both sn-1 and sn-2 fatty acyl chains attached to the glycerol backbone (phospholipase B activity). Has dual phospholipase and lysophospholipase activities toward diacylphospholipids. Preferentially cleaves sn-2 ester bonds over sn-1 bonds. Acts as a lipase toward glycerolipid substrates. Hydrolyzes fatty acyl chains of diacylglycerols with preference for the sn-2 position and of triacylglycerols with not positional selectivity. May also hydrolyze long chain retinyl esters such as retinyl palmitate. May contribute to digestion of dietary phospholipids, glycerolipids and retinoids, facilitating lipid absorption at the brush border.</text>
</comment>
<comment type="catalytic activity">
    <reaction evidence="44">
        <text>1,2-dihexadecanoyl-sn-glycero-3-phosphocholine + 2 H2O = sn-glycerol 3-phosphocholine + 2 hexadecanoate + 2 H(+)</text>
        <dbReference type="Rhea" id="RHEA:40975"/>
        <dbReference type="ChEBI" id="CHEBI:7896"/>
        <dbReference type="ChEBI" id="CHEBI:15377"/>
        <dbReference type="ChEBI" id="CHEBI:15378"/>
        <dbReference type="ChEBI" id="CHEBI:16870"/>
        <dbReference type="ChEBI" id="CHEBI:72999"/>
    </reaction>
    <physiologicalReaction direction="left-to-right" evidence="44">
        <dbReference type="Rhea" id="RHEA:40976"/>
    </physiologicalReaction>
</comment>
<dbReference type="InterPro" id="IPR001087">
    <property type="entry name" value="GDSL"/>
</dbReference>
<dbReference type="Pfam" id="PF00657">
    <property type="entry name" value="Lipase_GDSL"/>
    <property type="match status" value="1"/>
</dbReference>
<dbReference type="GO" id="GO:0004806">
    <property type="term" value="F:triacylglycerol lipase activity"/>
    <property type="evidence" value="ECO:0007669"/>
    <property type="project" value="UniProtKB-EC"/>
</dbReference>
<dbReference type="InterPro" id="IPR008265">
    <property type="entry name" value="Lipase_GDSL_AS"/>
</dbReference>
<keyword evidence="7" id="KW-1003">Cell membrane</keyword>
<evidence type="ECO:0000256" key="29">
    <source>
        <dbReference type="ARBA" id="ARBA00048011"/>
    </source>
</evidence>
<comment type="catalytic activity">
    <reaction evidence="40">
        <text>1-hexadecanoyl-2-(9Z-octadecenoyl)-sn-glycero-3-phosphocholine + H2O = 1-hexadecanoyl-sn-glycero-3-phosphocholine + (9Z)-octadecenoate + H(+)</text>
        <dbReference type="Rhea" id="RHEA:38779"/>
        <dbReference type="ChEBI" id="CHEBI:15377"/>
        <dbReference type="ChEBI" id="CHEBI:15378"/>
        <dbReference type="ChEBI" id="CHEBI:30823"/>
        <dbReference type="ChEBI" id="CHEBI:72998"/>
        <dbReference type="ChEBI" id="CHEBI:73001"/>
    </reaction>
    <physiologicalReaction direction="left-to-right" evidence="40">
        <dbReference type="Rhea" id="RHEA:38780"/>
    </physiologicalReaction>
</comment>
<dbReference type="PROSITE" id="PS01098">
    <property type="entry name" value="LIPASE_GDSL_SER"/>
    <property type="match status" value="1"/>
</dbReference>
<comment type="subcellular location">
    <subcellularLocation>
        <location evidence="1">Apical cell membrane</location>
        <topology evidence="1">Single-pass type I membrane protein</topology>
    </subcellularLocation>
</comment>
<evidence type="ECO:0000256" key="8">
    <source>
        <dbReference type="ARBA" id="ARBA00022692"/>
    </source>
</evidence>
<dbReference type="GO" id="GO:0004622">
    <property type="term" value="F:phosphatidylcholine lysophospholipase activity"/>
    <property type="evidence" value="ECO:0007669"/>
    <property type="project" value="UniProtKB-EC"/>
</dbReference>
<evidence type="ECO:0000256" key="40">
    <source>
        <dbReference type="ARBA" id="ARBA00048699"/>
    </source>
</evidence>
<comment type="catalytic activity">
    <reaction evidence="34">
        <text>1-hexadecanoyl-2-(9Z,12Z-octadecadienoyl)-sn-glycero-3-phosphocholine + H2O = 2-(9Z,12Z-octadecadienoyl)-sn-glycero-3-phosphocholine + hexadecanoate + H(+)</text>
        <dbReference type="Rhea" id="RHEA:40971"/>
        <dbReference type="ChEBI" id="CHEBI:7896"/>
        <dbReference type="ChEBI" id="CHEBI:15377"/>
        <dbReference type="ChEBI" id="CHEBI:15378"/>
        <dbReference type="ChEBI" id="CHEBI:73002"/>
        <dbReference type="ChEBI" id="CHEBI:76084"/>
    </reaction>
    <physiologicalReaction direction="left-to-right" evidence="34">
        <dbReference type="Rhea" id="RHEA:40972"/>
    </physiologicalReaction>
</comment>
<comment type="catalytic activity">
    <reaction evidence="26">
        <text>1,3-dihexadecanoyl-2-(9Z-octadecenoyl)glycerol + H2O = 1-hexadecanoyl-2-(9Z-octadecenoyl)-glycerol + hexadecanoate + H(+)</text>
        <dbReference type="Rhea" id="RHEA:40979"/>
        <dbReference type="ChEBI" id="CHEBI:7896"/>
        <dbReference type="ChEBI" id="CHEBI:15377"/>
        <dbReference type="ChEBI" id="CHEBI:15378"/>
        <dbReference type="ChEBI" id="CHEBI:75585"/>
        <dbReference type="ChEBI" id="CHEBI:75688"/>
    </reaction>
    <physiologicalReaction direction="left-to-right" evidence="26">
        <dbReference type="Rhea" id="RHEA:40980"/>
    </physiologicalReaction>
</comment>
<protein>
    <recommendedName>
        <fullName evidence="6">Phospholipase B1, membrane-associated</fullName>
        <ecNumber evidence="5">3.1.1.3</ecNumber>
        <ecNumber evidence="4">3.1.1.4</ecNumber>
        <ecNumber evidence="3">3.1.1.5</ecNumber>
    </recommendedName>
    <alternativeName>
        <fullName evidence="20">Lysophospholipase</fullName>
    </alternativeName>
    <alternativeName>
        <fullName evidence="21">Phospholipase A2</fullName>
    </alternativeName>
    <alternativeName>
        <fullName evidence="23">Phospholipase B/lipase</fullName>
    </alternativeName>
    <alternativeName>
        <fullName evidence="22">Triacylglycerol lipase</fullName>
    </alternativeName>
</protein>
<comment type="catalytic activity">
    <reaction evidence="39">
        <text>1-hexadecanoyl-sn-glycero-3-phosphocholine + H2O = sn-glycerol 3-phosphocholine + hexadecanoate + H(+)</text>
        <dbReference type="Rhea" id="RHEA:40435"/>
        <dbReference type="ChEBI" id="CHEBI:7896"/>
        <dbReference type="ChEBI" id="CHEBI:15377"/>
        <dbReference type="ChEBI" id="CHEBI:15378"/>
        <dbReference type="ChEBI" id="CHEBI:16870"/>
        <dbReference type="ChEBI" id="CHEBI:72998"/>
    </reaction>
    <physiologicalReaction direction="left-to-right" evidence="39">
        <dbReference type="Rhea" id="RHEA:40436"/>
    </physiologicalReaction>
</comment>
<comment type="catalytic activity">
    <reaction evidence="29">
        <text>2,3-di-(9Z)-octadecenoyl-sn-glycerol + H2O = 3-(9Z-octadecenoyl)-sn-glycerol + (9Z)-octadecenoate + H(+)</text>
        <dbReference type="Rhea" id="RHEA:42604"/>
        <dbReference type="ChEBI" id="CHEBI:15377"/>
        <dbReference type="ChEBI" id="CHEBI:15378"/>
        <dbReference type="ChEBI" id="CHEBI:30823"/>
        <dbReference type="ChEBI" id="CHEBI:75824"/>
        <dbReference type="ChEBI" id="CHEBI:75938"/>
    </reaction>
    <physiologicalReaction direction="left-to-right" evidence="29">
        <dbReference type="Rhea" id="RHEA:42605"/>
    </physiologicalReaction>
</comment>
<dbReference type="EMBL" id="KQ976504">
    <property type="protein sequence ID" value="KYM82941.1"/>
    <property type="molecule type" value="Genomic_DNA"/>
</dbReference>
<evidence type="ECO:0000256" key="13">
    <source>
        <dbReference type="ARBA" id="ARBA00023098"/>
    </source>
</evidence>
<evidence type="ECO:0000256" key="37">
    <source>
        <dbReference type="ARBA" id="ARBA00048454"/>
    </source>
</evidence>
<evidence type="ECO:0000256" key="31">
    <source>
        <dbReference type="ARBA" id="ARBA00048049"/>
    </source>
</evidence>
<dbReference type="GO" id="GO:0006644">
    <property type="term" value="P:phospholipid metabolic process"/>
    <property type="evidence" value="ECO:0007669"/>
    <property type="project" value="TreeGrafter"/>
</dbReference>
<comment type="catalytic activity">
    <reaction evidence="25">
        <text>1-hexadecanoyl-2-(9Z)-octadecenoyl-3-octadecanoyl-sn-glycerol + H2O = 2-(9Z-octadecenoyl)-3-octadecanoyl-sn-glycerol + hexadecanoate + H(+)</text>
        <dbReference type="Rhea" id="RHEA:41107"/>
        <dbReference type="ChEBI" id="CHEBI:7896"/>
        <dbReference type="ChEBI" id="CHEBI:15377"/>
        <dbReference type="ChEBI" id="CHEBI:15378"/>
        <dbReference type="ChEBI" id="CHEBI:75558"/>
        <dbReference type="ChEBI" id="CHEBI:77623"/>
    </reaction>
    <physiologicalReaction direction="left-to-right" evidence="25">
        <dbReference type="Rhea" id="RHEA:41108"/>
    </physiologicalReaction>
</comment>
<evidence type="ECO:0000313" key="48">
    <source>
        <dbReference type="EMBL" id="KYM82941.1"/>
    </source>
</evidence>
<evidence type="ECO:0000256" key="41">
    <source>
        <dbReference type="ARBA" id="ARBA00048869"/>
    </source>
</evidence>
<comment type="catalytic activity">
    <reaction evidence="27">
        <text>1-(9Z-octadecenoyl)-glycerol + H2O = glycerol + (9Z)-octadecenoate + H(+)</text>
        <dbReference type="Rhea" id="RHEA:38487"/>
        <dbReference type="ChEBI" id="CHEBI:15377"/>
        <dbReference type="ChEBI" id="CHEBI:15378"/>
        <dbReference type="ChEBI" id="CHEBI:17754"/>
        <dbReference type="ChEBI" id="CHEBI:30823"/>
        <dbReference type="ChEBI" id="CHEBI:75342"/>
    </reaction>
    <physiologicalReaction direction="left-to-right" evidence="27">
        <dbReference type="Rhea" id="RHEA:38488"/>
    </physiologicalReaction>
</comment>
<keyword evidence="10" id="KW-0677">Repeat</keyword>
<comment type="catalytic activity">
    <reaction evidence="17">
        <text>a triacylglycerol + H2O = a diacylglycerol + a fatty acid + H(+)</text>
        <dbReference type="Rhea" id="RHEA:12044"/>
        <dbReference type="ChEBI" id="CHEBI:15377"/>
        <dbReference type="ChEBI" id="CHEBI:15378"/>
        <dbReference type="ChEBI" id="CHEBI:17855"/>
        <dbReference type="ChEBI" id="CHEBI:18035"/>
        <dbReference type="ChEBI" id="CHEBI:28868"/>
        <dbReference type="EC" id="3.1.1.3"/>
    </reaction>
    <physiologicalReaction direction="left-to-right" evidence="17">
        <dbReference type="Rhea" id="RHEA:12045"/>
    </physiologicalReaction>
</comment>
<proteinExistence type="inferred from homology"/>
<evidence type="ECO:0000256" key="47">
    <source>
        <dbReference type="SAM" id="MobiDB-lite"/>
    </source>
</evidence>
<keyword evidence="14" id="KW-0472">Membrane</keyword>
<comment type="catalytic activity">
    <reaction evidence="28">
        <text>1-hexadecanoyl-2-(9Z)-octadecenoyl-3-octadecanoyl-sn-glycerol + H2O = 1-hexadecanoyl-2-(9Z-octadecenoyl)-sn-glycerol + octadecanoate + H(+)</text>
        <dbReference type="Rhea" id="RHEA:41111"/>
        <dbReference type="ChEBI" id="CHEBI:15377"/>
        <dbReference type="ChEBI" id="CHEBI:15378"/>
        <dbReference type="ChEBI" id="CHEBI:25629"/>
        <dbReference type="ChEBI" id="CHEBI:75466"/>
        <dbReference type="ChEBI" id="CHEBI:77623"/>
    </reaction>
    <physiologicalReaction direction="left-to-right" evidence="28">
        <dbReference type="Rhea" id="RHEA:41112"/>
    </physiologicalReaction>
</comment>
<comment type="similarity">
    <text evidence="2">Belongs to the 'GDSL' lipolytic enzyme family. Phospholipase B1 subfamily.</text>
</comment>
<keyword evidence="11" id="KW-0378">Hydrolase</keyword>
<dbReference type="EC" id="3.1.1.5" evidence="3"/>
<comment type="catalytic activity">
    <reaction evidence="18">
        <text>1-hexadecanoyl-2-(9Z,12Z-octadecadienoyl)-sn-glycero-3-phosphocholine + H2O = (9Z,12Z)-octadecadienoate + 1-hexadecanoyl-sn-glycero-3-phosphocholine + H(+)</text>
        <dbReference type="Rhea" id="RHEA:40811"/>
        <dbReference type="ChEBI" id="CHEBI:15377"/>
        <dbReference type="ChEBI" id="CHEBI:15378"/>
        <dbReference type="ChEBI" id="CHEBI:30245"/>
        <dbReference type="ChEBI" id="CHEBI:72998"/>
        <dbReference type="ChEBI" id="CHEBI:73002"/>
    </reaction>
    <physiologicalReaction direction="left-to-right" evidence="18">
        <dbReference type="Rhea" id="RHEA:40812"/>
    </physiologicalReaction>
</comment>
<evidence type="ECO:0000256" key="14">
    <source>
        <dbReference type="ARBA" id="ARBA00023136"/>
    </source>
</evidence>
<evidence type="ECO:0000256" key="33">
    <source>
        <dbReference type="ARBA" id="ARBA00048227"/>
    </source>
</evidence>
<dbReference type="CDD" id="cd01824">
    <property type="entry name" value="Phospholipase_B_like"/>
    <property type="match status" value="1"/>
</dbReference>
<keyword evidence="8" id="KW-0812">Transmembrane</keyword>
<dbReference type="STRING" id="520822.A0A195BEC9"/>
<evidence type="ECO:0000313" key="49">
    <source>
        <dbReference type="Proteomes" id="UP000078540"/>
    </source>
</evidence>
<comment type="catalytic activity">
    <reaction evidence="46">
        <text>2-(9Z-octadecenoyl)-glycerol + H2O = glycerol + (9Z)-octadecenoate + H(+)</text>
        <dbReference type="Rhea" id="RHEA:38491"/>
        <dbReference type="ChEBI" id="CHEBI:15377"/>
        <dbReference type="ChEBI" id="CHEBI:15378"/>
        <dbReference type="ChEBI" id="CHEBI:17754"/>
        <dbReference type="ChEBI" id="CHEBI:30823"/>
        <dbReference type="ChEBI" id="CHEBI:73990"/>
    </reaction>
    <physiologicalReaction direction="left-to-right" evidence="46">
        <dbReference type="Rhea" id="RHEA:38492"/>
    </physiologicalReaction>
</comment>
<accession>A0A195BEC9</accession>
<comment type="catalytic activity">
    <reaction evidence="38">
        <text>1-hexadecanoyl-2-(9Z-octadecenoyl)-sn-glycero-3-phosphoethanolamine + H2O = 1-hexadecanoyl-sn-glycero-3-phosphoethanolamine + (9Z)-octadecenoate + H(+)</text>
        <dbReference type="Rhea" id="RHEA:40911"/>
        <dbReference type="ChEBI" id="CHEBI:15377"/>
        <dbReference type="ChEBI" id="CHEBI:15378"/>
        <dbReference type="ChEBI" id="CHEBI:30823"/>
        <dbReference type="ChEBI" id="CHEBI:73004"/>
        <dbReference type="ChEBI" id="CHEBI:73007"/>
    </reaction>
    <physiologicalReaction direction="left-to-right" evidence="38">
        <dbReference type="Rhea" id="RHEA:40912"/>
    </physiologicalReaction>
</comment>
<evidence type="ECO:0000256" key="24">
    <source>
        <dbReference type="ARBA" id="ARBA00045916"/>
    </source>
</evidence>
<evidence type="ECO:0000256" key="27">
    <source>
        <dbReference type="ARBA" id="ARBA00047438"/>
    </source>
</evidence>
<evidence type="ECO:0000256" key="5">
    <source>
        <dbReference type="ARBA" id="ARBA00013279"/>
    </source>
</evidence>
<evidence type="ECO:0000256" key="32">
    <source>
        <dbReference type="ARBA" id="ARBA00048058"/>
    </source>
</evidence>
<evidence type="ECO:0000256" key="34">
    <source>
        <dbReference type="ARBA" id="ARBA00048362"/>
    </source>
</evidence>
<keyword evidence="15" id="KW-0325">Glycoprotein</keyword>
<dbReference type="EC" id="3.1.1.3" evidence="5"/>
<evidence type="ECO:0000256" key="15">
    <source>
        <dbReference type="ARBA" id="ARBA00023180"/>
    </source>
</evidence>
<comment type="catalytic activity">
    <reaction evidence="42">
        <text>1-O-hexadecyl-2-(9Z)-octadecenoyl-sn-glycero-3-phosphocholine + H2O = 1-O-hexadecyl-sn-glycero-3-phosphocholine + (9Z)-octadecenoate + H(+)</text>
        <dbReference type="Rhea" id="RHEA:40915"/>
        <dbReference type="ChEBI" id="CHEBI:15377"/>
        <dbReference type="ChEBI" id="CHEBI:15378"/>
        <dbReference type="ChEBI" id="CHEBI:30823"/>
        <dbReference type="ChEBI" id="CHEBI:34112"/>
        <dbReference type="ChEBI" id="CHEBI:64496"/>
    </reaction>
    <physiologicalReaction direction="left-to-right" evidence="42">
        <dbReference type="Rhea" id="RHEA:40916"/>
    </physiologicalReaction>
</comment>
<evidence type="ECO:0000256" key="6">
    <source>
        <dbReference type="ARBA" id="ARBA00015133"/>
    </source>
</evidence>
<name>A0A195BEC9_9HYME</name>
<evidence type="ECO:0000256" key="18">
    <source>
        <dbReference type="ARBA" id="ARBA00023408"/>
    </source>
</evidence>
<keyword evidence="16" id="KW-1208">Phospholipid metabolism</keyword>
<dbReference type="AlphaFoldDB" id="A0A195BEC9"/>
<dbReference type="Gene3D" id="3.40.50.1110">
    <property type="entry name" value="SGNH hydrolase"/>
    <property type="match status" value="1"/>
</dbReference>